<dbReference type="GO" id="GO:0004252">
    <property type="term" value="F:serine-type endopeptidase activity"/>
    <property type="evidence" value="ECO:0007669"/>
    <property type="project" value="InterPro"/>
</dbReference>
<feature type="region of interest" description="Disordered" evidence="5">
    <location>
        <begin position="12"/>
        <end position="37"/>
    </location>
</feature>
<feature type="transmembrane region" description="Helical" evidence="6">
    <location>
        <begin position="238"/>
        <end position="256"/>
    </location>
</feature>
<dbReference type="InterPro" id="IPR035952">
    <property type="entry name" value="Rhomboid-like_sf"/>
</dbReference>
<dbReference type="PANTHER" id="PTHR43731">
    <property type="entry name" value="RHOMBOID PROTEASE"/>
    <property type="match status" value="1"/>
</dbReference>
<proteinExistence type="predicted"/>
<keyword evidence="4 6" id="KW-0472">Membrane</keyword>
<protein>
    <submittedName>
        <fullName evidence="9">Aste57867_9689 protein</fullName>
    </submittedName>
</protein>
<dbReference type="GO" id="GO:0016020">
    <property type="term" value="C:membrane"/>
    <property type="evidence" value="ECO:0007669"/>
    <property type="project" value="UniProtKB-SubCell"/>
</dbReference>
<keyword evidence="2 6" id="KW-0812">Transmembrane</keyword>
<evidence type="ECO:0000256" key="1">
    <source>
        <dbReference type="ARBA" id="ARBA00004141"/>
    </source>
</evidence>
<accession>A0A485KNL9</accession>
<dbReference type="SUPFAM" id="SSF144091">
    <property type="entry name" value="Rhomboid-like"/>
    <property type="match status" value="2"/>
</dbReference>
<evidence type="ECO:0000256" key="5">
    <source>
        <dbReference type="SAM" id="MobiDB-lite"/>
    </source>
</evidence>
<organism evidence="9 10">
    <name type="scientific">Aphanomyces stellatus</name>
    <dbReference type="NCBI Taxonomy" id="120398"/>
    <lineage>
        <taxon>Eukaryota</taxon>
        <taxon>Sar</taxon>
        <taxon>Stramenopiles</taxon>
        <taxon>Oomycota</taxon>
        <taxon>Saprolegniomycetes</taxon>
        <taxon>Saprolegniales</taxon>
        <taxon>Verrucalvaceae</taxon>
        <taxon>Aphanomyces</taxon>
    </lineage>
</organism>
<dbReference type="InterPro" id="IPR050925">
    <property type="entry name" value="Rhomboid_protease_S54"/>
</dbReference>
<dbReference type="PANTHER" id="PTHR43731:SF34">
    <property type="entry name" value="PEPTIDASE S54 RHOMBOID DOMAIN-CONTAINING PROTEIN"/>
    <property type="match status" value="1"/>
</dbReference>
<dbReference type="EMBL" id="VJMH01005156">
    <property type="protein sequence ID" value="KAF0699762.1"/>
    <property type="molecule type" value="Genomic_DNA"/>
</dbReference>
<evidence type="ECO:0000313" key="8">
    <source>
        <dbReference type="EMBL" id="KAF0699762.1"/>
    </source>
</evidence>
<keyword evidence="10" id="KW-1185">Reference proteome</keyword>
<evidence type="ECO:0000256" key="6">
    <source>
        <dbReference type="SAM" id="Phobius"/>
    </source>
</evidence>
<feature type="transmembrane region" description="Helical" evidence="6">
    <location>
        <begin position="262"/>
        <end position="281"/>
    </location>
</feature>
<evidence type="ECO:0000313" key="10">
    <source>
        <dbReference type="Proteomes" id="UP000332933"/>
    </source>
</evidence>
<gene>
    <name evidence="9" type="primary">Aste57867_9689</name>
    <name evidence="8" type="ORF">As57867_009651</name>
    <name evidence="9" type="ORF">ASTE57867_9689</name>
</gene>
<reference evidence="9 10" key="1">
    <citation type="submission" date="2019-03" db="EMBL/GenBank/DDBJ databases">
        <authorList>
            <person name="Gaulin E."/>
            <person name="Dumas B."/>
        </authorList>
    </citation>
    <scope>NUCLEOTIDE SEQUENCE [LARGE SCALE GENOMIC DNA]</scope>
    <source>
        <strain evidence="9">CBS 568.67</strain>
    </source>
</reference>
<dbReference type="Proteomes" id="UP000332933">
    <property type="component" value="Unassembled WGS sequence"/>
</dbReference>
<feature type="domain" description="Peptidase S54 rhomboid" evidence="7">
    <location>
        <begin position="229"/>
        <end position="344"/>
    </location>
</feature>
<dbReference type="OrthoDB" id="418595at2759"/>
<evidence type="ECO:0000256" key="3">
    <source>
        <dbReference type="ARBA" id="ARBA00022989"/>
    </source>
</evidence>
<evidence type="ECO:0000256" key="4">
    <source>
        <dbReference type="ARBA" id="ARBA00023136"/>
    </source>
</evidence>
<evidence type="ECO:0000313" key="9">
    <source>
        <dbReference type="EMBL" id="VFT86568.1"/>
    </source>
</evidence>
<dbReference type="Pfam" id="PF01694">
    <property type="entry name" value="Rhomboid"/>
    <property type="match status" value="1"/>
</dbReference>
<keyword evidence="3 6" id="KW-1133">Transmembrane helix</keyword>
<dbReference type="InterPro" id="IPR022764">
    <property type="entry name" value="Peptidase_S54_rhomboid_dom"/>
</dbReference>
<sequence length="347" mass="38017">MMLQSALRQVSSRGRAAHAAPTRLQHARPSHGRSFGFHLPRRQVTTKPIAAPRHVQADAGVAGMGLIAGGILVTQVADMEVKDVHPMSIFDYLSDTVAFAAASVQSEWEDENRRVLLALIGANTAVFGLWKASQLHPRLTRFMWSNFACSFQGVASDRRVHTLLTSSFSHNSFLHYAVNMFMLWHFGTSILPPSSDSHPRRRRHLIDDESWLTSTVREYQQAFVRAPRSLNSNEFAKIYFTSAIASSVASVVVSGLMGMGHVYSIGASGAVFGIITAFYVMRPDYELLLYGVVPMTSDEMFKLTLAVNGVGALFQNAKHRALTAIVPSVDFVGHLGGQGAAYVLVPQ</sequence>
<comment type="subcellular location">
    <subcellularLocation>
        <location evidence="1">Membrane</location>
        <topology evidence="1">Multi-pass membrane protein</topology>
    </subcellularLocation>
</comment>
<dbReference type="EMBL" id="CAADRA010005177">
    <property type="protein sequence ID" value="VFT86568.1"/>
    <property type="molecule type" value="Genomic_DNA"/>
</dbReference>
<dbReference type="AlphaFoldDB" id="A0A485KNL9"/>
<evidence type="ECO:0000259" key="7">
    <source>
        <dbReference type="Pfam" id="PF01694"/>
    </source>
</evidence>
<dbReference type="Gene3D" id="1.20.1540.10">
    <property type="entry name" value="Rhomboid-like"/>
    <property type="match status" value="1"/>
</dbReference>
<reference evidence="8" key="2">
    <citation type="submission" date="2019-06" db="EMBL/GenBank/DDBJ databases">
        <title>Genomics analysis of Aphanomyces spp. identifies a new class of oomycete effector associated with host adaptation.</title>
        <authorList>
            <person name="Gaulin E."/>
        </authorList>
    </citation>
    <scope>NUCLEOTIDE SEQUENCE</scope>
    <source>
        <strain evidence="8">CBS 578.67</strain>
    </source>
</reference>
<evidence type="ECO:0000256" key="2">
    <source>
        <dbReference type="ARBA" id="ARBA00022692"/>
    </source>
</evidence>
<name>A0A485KNL9_9STRA</name>